<sequence>MSGNKPGTTLVTLFPEIFPIIASHLPFYVQSSTLLALGLTDRRLNKIIIPRLLYQKVFLKGEERTLRVLKAFKTEVHGIDKEKISQLDANIIPITYHIRRLSISSELSKEAQKSGVDALTELFNLIDICGLPNLVSLAIHMDDGLGWNMEDNYKIITNSGRPGRSFWASLKEKCPKVKEISLTGVVDYEENRWFEESNVYEYQGLERFRLEYIREYPGEAESTAASGLERLFDTLSASFSLLHTLDLSIEDANYVDATVRSGLFTRCFPRLRVLILGKFMARTAEVASEFWTFHPLLERIELASIPGNWFNGLSPGVLARLKILKAPFPDVRTLLPLLKDQLINLTISSSINGQVPYLLRSVLPNGLASLRSLGIYQGASNHSRKVNWEGSRWLEDEHGNISESSKRKAARPFDANYIMSLARGAPNLEELELIGESKPPIEPIALALANFSNLKRLYILATDNGGIDSFVSPECRIPLLIVARVFAEECRTLESVTAVPRDSWGMHSAIKIQRDVNGEISLEEELGSGRIMGLEDENDQVFI</sequence>
<dbReference type="Proteomes" id="UP000807353">
    <property type="component" value="Unassembled WGS sequence"/>
</dbReference>
<accession>A0A9P6CRH0</accession>
<dbReference type="Gene3D" id="3.80.10.10">
    <property type="entry name" value="Ribonuclease Inhibitor"/>
    <property type="match status" value="1"/>
</dbReference>
<dbReference type="AlphaFoldDB" id="A0A9P6CRH0"/>
<comment type="caution">
    <text evidence="1">The sequence shown here is derived from an EMBL/GenBank/DDBJ whole genome shotgun (WGS) entry which is preliminary data.</text>
</comment>
<gene>
    <name evidence="1" type="ORF">BDZ94DRAFT_1303296</name>
</gene>
<protein>
    <submittedName>
        <fullName evidence="1">Uncharacterized protein</fullName>
    </submittedName>
</protein>
<name>A0A9P6CRH0_9AGAR</name>
<dbReference type="EMBL" id="MU150229">
    <property type="protein sequence ID" value="KAF9469598.1"/>
    <property type="molecule type" value="Genomic_DNA"/>
</dbReference>
<evidence type="ECO:0000313" key="1">
    <source>
        <dbReference type="EMBL" id="KAF9469598.1"/>
    </source>
</evidence>
<keyword evidence="2" id="KW-1185">Reference proteome</keyword>
<organism evidence="1 2">
    <name type="scientific">Collybia nuda</name>
    <dbReference type="NCBI Taxonomy" id="64659"/>
    <lineage>
        <taxon>Eukaryota</taxon>
        <taxon>Fungi</taxon>
        <taxon>Dikarya</taxon>
        <taxon>Basidiomycota</taxon>
        <taxon>Agaricomycotina</taxon>
        <taxon>Agaricomycetes</taxon>
        <taxon>Agaricomycetidae</taxon>
        <taxon>Agaricales</taxon>
        <taxon>Tricholomatineae</taxon>
        <taxon>Clitocybaceae</taxon>
        <taxon>Collybia</taxon>
    </lineage>
</organism>
<evidence type="ECO:0000313" key="2">
    <source>
        <dbReference type="Proteomes" id="UP000807353"/>
    </source>
</evidence>
<reference evidence="1" key="1">
    <citation type="submission" date="2020-11" db="EMBL/GenBank/DDBJ databases">
        <authorList>
            <consortium name="DOE Joint Genome Institute"/>
            <person name="Ahrendt S."/>
            <person name="Riley R."/>
            <person name="Andreopoulos W."/>
            <person name="Labutti K."/>
            <person name="Pangilinan J."/>
            <person name="Ruiz-Duenas F.J."/>
            <person name="Barrasa J.M."/>
            <person name="Sanchez-Garcia M."/>
            <person name="Camarero S."/>
            <person name="Miyauchi S."/>
            <person name="Serrano A."/>
            <person name="Linde D."/>
            <person name="Babiker R."/>
            <person name="Drula E."/>
            <person name="Ayuso-Fernandez I."/>
            <person name="Pacheco R."/>
            <person name="Padilla G."/>
            <person name="Ferreira P."/>
            <person name="Barriuso J."/>
            <person name="Kellner H."/>
            <person name="Castanera R."/>
            <person name="Alfaro M."/>
            <person name="Ramirez L."/>
            <person name="Pisabarro A.G."/>
            <person name="Kuo A."/>
            <person name="Tritt A."/>
            <person name="Lipzen A."/>
            <person name="He G."/>
            <person name="Yan M."/>
            <person name="Ng V."/>
            <person name="Cullen D."/>
            <person name="Martin F."/>
            <person name="Rosso M.-N."/>
            <person name="Henrissat B."/>
            <person name="Hibbett D."/>
            <person name="Martinez A.T."/>
            <person name="Grigoriev I.V."/>
        </authorList>
    </citation>
    <scope>NUCLEOTIDE SEQUENCE</scope>
    <source>
        <strain evidence="1">CBS 247.69</strain>
    </source>
</reference>
<dbReference type="InterPro" id="IPR032675">
    <property type="entry name" value="LRR_dom_sf"/>
</dbReference>
<dbReference type="SUPFAM" id="SSF52047">
    <property type="entry name" value="RNI-like"/>
    <property type="match status" value="1"/>
</dbReference>
<dbReference type="OrthoDB" id="2995895at2759"/>
<proteinExistence type="predicted"/>